<dbReference type="GO" id="GO:0006355">
    <property type="term" value="P:regulation of DNA-templated transcription"/>
    <property type="evidence" value="ECO:0007669"/>
    <property type="project" value="InterPro"/>
</dbReference>
<gene>
    <name evidence="1" type="ORF">MNBD_GAMMA26-302</name>
</gene>
<sequence length="87" mass="9931">MSKTQIVTLRVPVELKVRLEHEARHQGVSLNNLANYFLTTQLSQLEALSVIESRISQKNITQLKSKVKKILAAVPKRKAVPEWDVIR</sequence>
<evidence type="ECO:0000313" key="1">
    <source>
        <dbReference type="EMBL" id="VAX09514.1"/>
    </source>
</evidence>
<organism evidence="1">
    <name type="scientific">hydrothermal vent metagenome</name>
    <dbReference type="NCBI Taxonomy" id="652676"/>
    <lineage>
        <taxon>unclassified sequences</taxon>
        <taxon>metagenomes</taxon>
        <taxon>ecological metagenomes</taxon>
    </lineage>
</organism>
<dbReference type="EMBL" id="UOFX01000053">
    <property type="protein sequence ID" value="VAX09514.1"/>
    <property type="molecule type" value="Genomic_DNA"/>
</dbReference>
<accession>A0A3B1BC74</accession>
<dbReference type="SUPFAM" id="SSF47598">
    <property type="entry name" value="Ribbon-helix-helix"/>
    <property type="match status" value="1"/>
</dbReference>
<dbReference type="Gene3D" id="1.10.1220.10">
    <property type="entry name" value="Met repressor-like"/>
    <property type="match status" value="1"/>
</dbReference>
<proteinExistence type="predicted"/>
<dbReference type="Pfam" id="PF05534">
    <property type="entry name" value="HicB"/>
    <property type="match status" value="1"/>
</dbReference>
<protein>
    <recommendedName>
        <fullName evidence="2">Toxin-antitoxin system HicB family antitoxin</fullName>
    </recommendedName>
</protein>
<name>A0A3B1BC74_9ZZZZ</name>
<reference evidence="1" key="1">
    <citation type="submission" date="2018-06" db="EMBL/GenBank/DDBJ databases">
        <authorList>
            <person name="Zhirakovskaya E."/>
        </authorList>
    </citation>
    <scope>NUCLEOTIDE SEQUENCE</scope>
</reference>
<dbReference type="InterPro" id="IPR013321">
    <property type="entry name" value="Arc_rbn_hlx_hlx"/>
</dbReference>
<dbReference type="InterPro" id="IPR008651">
    <property type="entry name" value="Uncharacterised_HicB"/>
</dbReference>
<dbReference type="InterPro" id="IPR010985">
    <property type="entry name" value="Ribbon_hlx_hlx"/>
</dbReference>
<dbReference type="AlphaFoldDB" id="A0A3B1BC74"/>
<evidence type="ECO:0008006" key="2">
    <source>
        <dbReference type="Google" id="ProtNLM"/>
    </source>
</evidence>